<evidence type="ECO:0000313" key="6">
    <source>
        <dbReference type="Proteomes" id="UP000770661"/>
    </source>
</evidence>
<protein>
    <submittedName>
        <fullName evidence="5">DNA repair endonuclease XPF</fullName>
    </submittedName>
</protein>
<sequence>MLEYENQMLLDLLHEDGLIVTAKGLGIERILISLITTFNDPGNLVLVMGTTAREEEYILNQLEGHRLTPQPRCITADCPVGERAQVYHNGGVLFVTTRILVMDLLMERIPIELVTGIIVWKAHRILESCQEAFALRLYRQKNKTGFVKALSSSPLSFTAGFCHVERVMRNLFVKKLYLWPRFHMDISSCLEKFHPEVVELHLSMTTTVKEIQMALLDLITATVQELKRSNNSIDTEEFTPENAISKSFEKMLKIQLDPIWHQLSPRTRTLVADIKVLRTVLGYLTQYDCVTFYNLVSSLRTTEEALKSSGWMLLGSAETLFLNAKLRVFGKVKSTKDKSKKEADAINELNELNLEVNPKWVALSEVLDEIRLEVSDSRSLEKCLVVTQDDRTSRQLREVRRSRVIDDDGSSSEKDAEEDDQNDRFSNRSFLSPLTLVQSVRTTNDPFKMTQLLEEVRPKYIIMYDSDLMFIRQLEVWL</sequence>
<dbReference type="EMBL" id="JACEEZ010011475">
    <property type="protein sequence ID" value="KAG0721240.1"/>
    <property type="molecule type" value="Genomic_DNA"/>
</dbReference>
<dbReference type="OrthoDB" id="361020at2759"/>
<dbReference type="GO" id="GO:0000110">
    <property type="term" value="C:nucleotide-excision repair factor 1 complex"/>
    <property type="evidence" value="ECO:0007669"/>
    <property type="project" value="TreeGrafter"/>
</dbReference>
<dbReference type="GO" id="GO:0000712">
    <property type="term" value="P:resolution of meiotic recombination intermediates"/>
    <property type="evidence" value="ECO:0007669"/>
    <property type="project" value="TreeGrafter"/>
</dbReference>
<dbReference type="InterPro" id="IPR027417">
    <property type="entry name" value="P-loop_NTPase"/>
</dbReference>
<dbReference type="PANTHER" id="PTHR10150">
    <property type="entry name" value="DNA REPAIR ENDONUCLEASE XPF"/>
    <property type="match status" value="1"/>
</dbReference>
<keyword evidence="1" id="KW-0227">DNA damage</keyword>
<comment type="caution">
    <text evidence="5">The sequence shown here is derived from an EMBL/GenBank/DDBJ whole genome shotgun (WGS) entry which is preliminary data.</text>
</comment>
<feature type="compositionally biased region" description="Basic and acidic residues" evidence="4">
    <location>
        <begin position="402"/>
        <end position="414"/>
    </location>
</feature>
<dbReference type="Gene3D" id="3.40.50.300">
    <property type="entry name" value="P-loop containing nucleotide triphosphate hydrolases"/>
    <property type="match status" value="2"/>
</dbReference>
<keyword evidence="2" id="KW-0378">Hydrolase</keyword>
<keyword evidence="6" id="KW-1185">Reference proteome</keyword>
<proteinExistence type="predicted"/>
<keyword evidence="5" id="KW-0540">Nuclease</keyword>
<gene>
    <name evidence="5" type="primary">ERCC4</name>
    <name evidence="5" type="ORF">GWK47_046853</name>
</gene>
<dbReference type="GO" id="GO:1901255">
    <property type="term" value="P:nucleotide-excision repair involved in interstrand cross-link repair"/>
    <property type="evidence" value="ECO:0007669"/>
    <property type="project" value="TreeGrafter"/>
</dbReference>
<feature type="region of interest" description="Disordered" evidence="4">
    <location>
        <begin position="402"/>
        <end position="426"/>
    </location>
</feature>
<dbReference type="GO" id="GO:0000724">
    <property type="term" value="P:double-strand break repair via homologous recombination"/>
    <property type="evidence" value="ECO:0007669"/>
    <property type="project" value="TreeGrafter"/>
</dbReference>
<reference evidence="5" key="1">
    <citation type="submission" date="2020-07" db="EMBL/GenBank/DDBJ databases">
        <title>The High-quality genome of the commercially important snow crab, Chionoecetes opilio.</title>
        <authorList>
            <person name="Jeong J.-H."/>
            <person name="Ryu S."/>
        </authorList>
    </citation>
    <scope>NUCLEOTIDE SEQUENCE</scope>
    <source>
        <strain evidence="5">MADBK_172401_WGS</strain>
        <tissue evidence="5">Digestive gland</tissue>
    </source>
</reference>
<evidence type="ECO:0000256" key="1">
    <source>
        <dbReference type="ARBA" id="ARBA00022763"/>
    </source>
</evidence>
<organism evidence="5 6">
    <name type="scientific">Chionoecetes opilio</name>
    <name type="common">Atlantic snow crab</name>
    <name type="synonym">Cancer opilio</name>
    <dbReference type="NCBI Taxonomy" id="41210"/>
    <lineage>
        <taxon>Eukaryota</taxon>
        <taxon>Metazoa</taxon>
        <taxon>Ecdysozoa</taxon>
        <taxon>Arthropoda</taxon>
        <taxon>Crustacea</taxon>
        <taxon>Multicrustacea</taxon>
        <taxon>Malacostraca</taxon>
        <taxon>Eumalacostraca</taxon>
        <taxon>Eucarida</taxon>
        <taxon>Decapoda</taxon>
        <taxon>Pleocyemata</taxon>
        <taxon>Brachyura</taxon>
        <taxon>Eubrachyura</taxon>
        <taxon>Majoidea</taxon>
        <taxon>Majidae</taxon>
        <taxon>Chionoecetes</taxon>
    </lineage>
</organism>
<keyword evidence="3" id="KW-0234">DNA repair</keyword>
<dbReference type="PANTHER" id="PTHR10150:SF0">
    <property type="entry name" value="DNA REPAIR ENDONUCLEASE XPF"/>
    <property type="match status" value="1"/>
</dbReference>
<accession>A0A8J4Y575</accession>
<evidence type="ECO:0000313" key="5">
    <source>
        <dbReference type="EMBL" id="KAG0721240.1"/>
    </source>
</evidence>
<evidence type="ECO:0000256" key="4">
    <source>
        <dbReference type="SAM" id="MobiDB-lite"/>
    </source>
</evidence>
<dbReference type="GO" id="GO:0000014">
    <property type="term" value="F:single-stranded DNA endodeoxyribonuclease activity"/>
    <property type="evidence" value="ECO:0007669"/>
    <property type="project" value="TreeGrafter"/>
</dbReference>
<dbReference type="AlphaFoldDB" id="A0A8J4Y575"/>
<evidence type="ECO:0000256" key="2">
    <source>
        <dbReference type="ARBA" id="ARBA00022801"/>
    </source>
</evidence>
<name>A0A8J4Y575_CHIOP</name>
<dbReference type="Proteomes" id="UP000770661">
    <property type="component" value="Unassembled WGS sequence"/>
</dbReference>
<dbReference type="GO" id="GO:0003684">
    <property type="term" value="F:damaged DNA binding"/>
    <property type="evidence" value="ECO:0007669"/>
    <property type="project" value="TreeGrafter"/>
</dbReference>
<dbReference type="Gene3D" id="1.20.1320.30">
    <property type="match status" value="1"/>
</dbReference>
<evidence type="ECO:0000256" key="3">
    <source>
        <dbReference type="ARBA" id="ARBA00023204"/>
    </source>
</evidence>
<dbReference type="GO" id="GO:0003697">
    <property type="term" value="F:single-stranded DNA binding"/>
    <property type="evidence" value="ECO:0007669"/>
    <property type="project" value="TreeGrafter"/>
</dbReference>
<keyword evidence="5" id="KW-0255">Endonuclease</keyword>